<keyword evidence="2" id="KW-1185">Reference proteome</keyword>
<dbReference type="EMBL" id="JACXAE010000100">
    <property type="protein sequence ID" value="MBD2776921.1"/>
    <property type="molecule type" value="Genomic_DNA"/>
</dbReference>
<evidence type="ECO:0000313" key="2">
    <source>
        <dbReference type="Proteomes" id="UP000629098"/>
    </source>
</evidence>
<name>A0A8J6XPJ3_9CYAN</name>
<dbReference type="AlphaFoldDB" id="A0A8J6XPJ3"/>
<evidence type="ECO:0000313" key="1">
    <source>
        <dbReference type="EMBL" id="MBD2776921.1"/>
    </source>
</evidence>
<reference evidence="1" key="1">
    <citation type="submission" date="2020-09" db="EMBL/GenBank/DDBJ databases">
        <title>Iningainema tapete sp. nov. (Scytonemataceae, Cyanobacteria) from greenhouses in central Florida (USA) produces two types of nodularin with biosynthetic potential for microcystin-LR and anabaenopeptins.</title>
        <authorList>
            <person name="Berthold D.E."/>
            <person name="Lefler F.W."/>
            <person name="Huang I.-S."/>
            <person name="Abdulla H."/>
            <person name="Zimba P.V."/>
            <person name="Laughinghouse H.D. IV."/>
        </authorList>
    </citation>
    <scope>NUCLEOTIDE SEQUENCE</scope>
    <source>
        <strain evidence="1">BLCCT55</strain>
    </source>
</reference>
<protein>
    <submittedName>
        <fullName evidence="1">Uncharacterized protein</fullName>
    </submittedName>
</protein>
<proteinExistence type="predicted"/>
<dbReference type="Proteomes" id="UP000629098">
    <property type="component" value="Unassembled WGS sequence"/>
</dbReference>
<accession>A0A8J6XPJ3</accession>
<feature type="non-terminal residue" evidence="1">
    <location>
        <position position="1"/>
    </location>
</feature>
<gene>
    <name evidence="1" type="ORF">ICL16_33945</name>
</gene>
<comment type="caution">
    <text evidence="1">The sequence shown here is derived from an EMBL/GenBank/DDBJ whole genome shotgun (WGS) entry which is preliminary data.</text>
</comment>
<sequence length="54" mass="6052">LQEKLTITQRQVLSMLKASQTVDAIATGLKLKTHQVIGEWTKIYLLAQSLRTAN</sequence>
<organism evidence="1 2">
    <name type="scientific">Iningainema tapete BLCC-T55</name>
    <dbReference type="NCBI Taxonomy" id="2748662"/>
    <lineage>
        <taxon>Bacteria</taxon>
        <taxon>Bacillati</taxon>
        <taxon>Cyanobacteriota</taxon>
        <taxon>Cyanophyceae</taxon>
        <taxon>Nostocales</taxon>
        <taxon>Scytonemataceae</taxon>
        <taxon>Iningainema tapete</taxon>
    </lineage>
</organism>